<dbReference type="EMBL" id="JABXBU010002072">
    <property type="protein sequence ID" value="KAF8777118.1"/>
    <property type="molecule type" value="Genomic_DNA"/>
</dbReference>
<dbReference type="AlphaFoldDB" id="A0A8T0ENT6"/>
<evidence type="ECO:0000256" key="1">
    <source>
        <dbReference type="SAM" id="SignalP"/>
    </source>
</evidence>
<evidence type="ECO:0000313" key="3">
    <source>
        <dbReference type="Proteomes" id="UP000807504"/>
    </source>
</evidence>
<dbReference type="Proteomes" id="UP000807504">
    <property type="component" value="Unassembled WGS sequence"/>
</dbReference>
<keyword evidence="3" id="KW-1185">Reference proteome</keyword>
<reference evidence="2" key="1">
    <citation type="journal article" date="2020" name="bioRxiv">
        <title>Chromosome-level reference genome of the European wasp spider Argiope bruennichi: a resource for studies on range expansion and evolutionary adaptation.</title>
        <authorList>
            <person name="Sheffer M.M."/>
            <person name="Hoppe A."/>
            <person name="Krehenwinkel H."/>
            <person name="Uhl G."/>
            <person name="Kuss A.W."/>
            <person name="Jensen L."/>
            <person name="Jensen C."/>
            <person name="Gillespie R.G."/>
            <person name="Hoff K.J."/>
            <person name="Prost S."/>
        </authorList>
    </citation>
    <scope>NUCLEOTIDE SEQUENCE</scope>
</reference>
<dbReference type="OrthoDB" id="10420659at2759"/>
<name>A0A8T0ENT6_ARGBR</name>
<keyword evidence="1" id="KW-0732">Signal</keyword>
<organism evidence="2 3">
    <name type="scientific">Argiope bruennichi</name>
    <name type="common">Wasp spider</name>
    <name type="synonym">Aranea bruennichi</name>
    <dbReference type="NCBI Taxonomy" id="94029"/>
    <lineage>
        <taxon>Eukaryota</taxon>
        <taxon>Metazoa</taxon>
        <taxon>Ecdysozoa</taxon>
        <taxon>Arthropoda</taxon>
        <taxon>Chelicerata</taxon>
        <taxon>Arachnida</taxon>
        <taxon>Araneae</taxon>
        <taxon>Araneomorphae</taxon>
        <taxon>Entelegynae</taxon>
        <taxon>Araneoidea</taxon>
        <taxon>Araneidae</taxon>
        <taxon>Argiope</taxon>
    </lineage>
</organism>
<gene>
    <name evidence="2" type="ORF">HNY73_014039</name>
</gene>
<feature type="chain" id="PRO_5035781292" evidence="1">
    <location>
        <begin position="22"/>
        <end position="162"/>
    </location>
</feature>
<proteinExistence type="predicted"/>
<accession>A0A8T0ENT6</accession>
<sequence length="162" mass="18381">MKNKLSVAILCFLSLFAIIQGLIIKPEDLDDYYECWTYAKCFSDGPPAENMENCVKIMKPEEYEATYKYVADNYYDYKSDDIGGGVREYCNLDDSTRRDAYNKSLNGMIAYQKKVCAEPDKAGACDRITKSIDCLFLYLGQLKQQDQCKTSGSIGKLPFNNA</sequence>
<comment type="caution">
    <text evidence="2">The sequence shown here is derived from an EMBL/GenBank/DDBJ whole genome shotgun (WGS) entry which is preliminary data.</text>
</comment>
<feature type="signal peptide" evidence="1">
    <location>
        <begin position="1"/>
        <end position="21"/>
    </location>
</feature>
<reference evidence="2" key="2">
    <citation type="submission" date="2020-06" db="EMBL/GenBank/DDBJ databases">
        <authorList>
            <person name="Sheffer M."/>
        </authorList>
    </citation>
    <scope>NUCLEOTIDE SEQUENCE</scope>
</reference>
<protein>
    <submittedName>
        <fullName evidence="2">Uncharacterized protein</fullName>
    </submittedName>
</protein>
<evidence type="ECO:0000313" key="2">
    <source>
        <dbReference type="EMBL" id="KAF8777118.1"/>
    </source>
</evidence>